<name>A0A481Z133_9VIRU</name>
<feature type="transmembrane region" description="Helical" evidence="1">
    <location>
        <begin position="261"/>
        <end position="287"/>
    </location>
</feature>
<keyword evidence="1" id="KW-0812">Transmembrane</keyword>
<evidence type="ECO:0000313" key="2">
    <source>
        <dbReference type="EMBL" id="QBK88504.1"/>
    </source>
</evidence>
<keyword evidence="1" id="KW-0472">Membrane</keyword>
<reference evidence="2" key="1">
    <citation type="journal article" date="2019" name="MBio">
        <title>Virus Genomes from Deep Sea Sediments Expand the Ocean Megavirome and Support Independent Origins of Viral Gigantism.</title>
        <authorList>
            <person name="Backstrom D."/>
            <person name="Yutin N."/>
            <person name="Jorgensen S.L."/>
            <person name="Dharamshi J."/>
            <person name="Homa F."/>
            <person name="Zaremba-Niedwiedzka K."/>
            <person name="Spang A."/>
            <person name="Wolf Y.I."/>
            <person name="Koonin E.V."/>
            <person name="Ettema T.J."/>
        </authorList>
    </citation>
    <scope>NUCLEOTIDE SEQUENCE</scope>
</reference>
<organism evidence="2">
    <name type="scientific">Mimivirus LCMiAC01</name>
    <dbReference type="NCBI Taxonomy" id="2506608"/>
    <lineage>
        <taxon>Viruses</taxon>
        <taxon>Varidnaviria</taxon>
        <taxon>Bamfordvirae</taxon>
        <taxon>Nucleocytoviricota</taxon>
        <taxon>Megaviricetes</taxon>
        <taxon>Imitervirales</taxon>
        <taxon>Mimiviridae</taxon>
        <taxon>Klosneuvirinae</taxon>
    </lineage>
</organism>
<dbReference type="EMBL" id="MK500391">
    <property type="protein sequence ID" value="QBK88504.1"/>
    <property type="molecule type" value="Genomic_DNA"/>
</dbReference>
<protein>
    <submittedName>
        <fullName evidence="2">Uncharacterized protein</fullName>
    </submittedName>
</protein>
<accession>A0A481Z133</accession>
<keyword evidence="1" id="KW-1133">Transmembrane helix</keyword>
<gene>
    <name evidence="2" type="ORF">LCMiAC01_01810</name>
</gene>
<sequence>MNDALMYANIKNMIDVDDATVFATYITHPDKDWATGWSDKDDMKTGLEKVVSSTTIKRACCQTDKAKLDAGKSSLSLNPGVRIPLPAEEKGKVSPFETKWNYFDKSISISPSVYKDIANEGYYKNSPKCNLFYKVYCDNVLKDYKELNNGEYDTSFGSTFKPECACFAPRPDWMAKANINIPSTCFLPGCDDSTAYLDGTSKEADGNQKECKTTICAAIFEFGKNDIEGNASIKNQVNQQCGRGGKDGKPGKPGKFNVLEILASISSVSVSCIVVIAVITIILLLLFKKK</sequence>
<evidence type="ECO:0000256" key="1">
    <source>
        <dbReference type="SAM" id="Phobius"/>
    </source>
</evidence>
<proteinExistence type="predicted"/>